<accession>A0AAN8Y9K3</accession>
<dbReference type="PANTHER" id="PTHR10775">
    <property type="entry name" value="OS08G0208400 PROTEIN"/>
    <property type="match status" value="1"/>
</dbReference>
<dbReference type="AlphaFoldDB" id="A0AAN8Y9K3"/>
<comment type="caution">
    <text evidence="1">The sequence shown here is derived from an EMBL/GenBank/DDBJ whole genome shotgun (WGS) entry which is preliminary data.</text>
</comment>
<evidence type="ECO:0000313" key="2">
    <source>
        <dbReference type="Proteomes" id="UP001371456"/>
    </source>
</evidence>
<keyword evidence="2" id="KW-1185">Reference proteome</keyword>
<dbReference type="EMBL" id="JBANQN010000007">
    <property type="protein sequence ID" value="KAK6784392.1"/>
    <property type="molecule type" value="Genomic_DNA"/>
</dbReference>
<reference evidence="1 2" key="1">
    <citation type="submission" date="2024-02" db="EMBL/GenBank/DDBJ databases">
        <title>de novo genome assembly of Solanum bulbocastanum strain 11H21.</title>
        <authorList>
            <person name="Hosaka A.J."/>
        </authorList>
    </citation>
    <scope>NUCLEOTIDE SEQUENCE [LARGE SCALE GENOMIC DNA]</scope>
    <source>
        <tissue evidence="1">Young leaves</tissue>
    </source>
</reference>
<proteinExistence type="predicted"/>
<protein>
    <submittedName>
        <fullName evidence="1">Uncharacterized protein</fullName>
    </submittedName>
</protein>
<gene>
    <name evidence="1" type="ORF">RDI58_017847</name>
</gene>
<dbReference type="Proteomes" id="UP001371456">
    <property type="component" value="Unassembled WGS sequence"/>
</dbReference>
<sequence>MLFWNENAEKDNWSMCGSSRWSNEGDCMTNASSKIPAKILRYFPLKPKLQRMFMCPETAVAMRWHDSE</sequence>
<dbReference type="PANTHER" id="PTHR10775:SF172">
    <property type="entry name" value="TNP2, PARTIAL"/>
    <property type="match status" value="1"/>
</dbReference>
<name>A0AAN8Y9K3_SOLBU</name>
<evidence type="ECO:0000313" key="1">
    <source>
        <dbReference type="EMBL" id="KAK6784392.1"/>
    </source>
</evidence>
<organism evidence="1 2">
    <name type="scientific">Solanum bulbocastanum</name>
    <name type="common">Wild potato</name>
    <dbReference type="NCBI Taxonomy" id="147425"/>
    <lineage>
        <taxon>Eukaryota</taxon>
        <taxon>Viridiplantae</taxon>
        <taxon>Streptophyta</taxon>
        <taxon>Embryophyta</taxon>
        <taxon>Tracheophyta</taxon>
        <taxon>Spermatophyta</taxon>
        <taxon>Magnoliopsida</taxon>
        <taxon>eudicotyledons</taxon>
        <taxon>Gunneridae</taxon>
        <taxon>Pentapetalae</taxon>
        <taxon>asterids</taxon>
        <taxon>lamiids</taxon>
        <taxon>Solanales</taxon>
        <taxon>Solanaceae</taxon>
        <taxon>Solanoideae</taxon>
        <taxon>Solaneae</taxon>
        <taxon>Solanum</taxon>
    </lineage>
</organism>